<feature type="transmembrane region" description="Helical" evidence="8">
    <location>
        <begin position="159"/>
        <end position="178"/>
    </location>
</feature>
<feature type="transmembrane region" description="Helical" evidence="8">
    <location>
        <begin position="130"/>
        <end position="153"/>
    </location>
</feature>
<organism evidence="10 11">
    <name type="scientific">Roseofilum capinflatum BLCC-M114</name>
    <dbReference type="NCBI Taxonomy" id="3022440"/>
    <lineage>
        <taxon>Bacteria</taxon>
        <taxon>Bacillati</taxon>
        <taxon>Cyanobacteriota</taxon>
        <taxon>Cyanophyceae</taxon>
        <taxon>Desertifilales</taxon>
        <taxon>Desertifilaceae</taxon>
        <taxon>Roseofilum</taxon>
        <taxon>Roseofilum capinflatum</taxon>
    </lineage>
</organism>
<evidence type="ECO:0000256" key="5">
    <source>
        <dbReference type="ARBA" id="ARBA00022692"/>
    </source>
</evidence>
<keyword evidence="5 8" id="KW-0812">Transmembrane</keyword>
<proteinExistence type="predicted"/>
<dbReference type="EMBL" id="JAQOSO010000096">
    <property type="protein sequence ID" value="MDJ1176108.1"/>
    <property type="molecule type" value="Genomic_DNA"/>
</dbReference>
<evidence type="ECO:0000256" key="4">
    <source>
        <dbReference type="ARBA" id="ARBA00022679"/>
    </source>
</evidence>
<evidence type="ECO:0000256" key="8">
    <source>
        <dbReference type="SAM" id="Phobius"/>
    </source>
</evidence>
<dbReference type="PANTHER" id="PTHR33908">
    <property type="entry name" value="MANNOSYLTRANSFERASE YKCB-RELATED"/>
    <property type="match status" value="1"/>
</dbReference>
<dbReference type="RefSeq" id="WP_283768398.1">
    <property type="nucleotide sequence ID" value="NZ_JAQOSO010000096.1"/>
</dbReference>
<protein>
    <submittedName>
        <fullName evidence="10">Glycosyltransferase family 39 protein</fullName>
    </submittedName>
</protein>
<keyword evidence="4" id="KW-0808">Transferase</keyword>
<dbReference type="InterPro" id="IPR050297">
    <property type="entry name" value="LipidA_mod_glycosyltrf_83"/>
</dbReference>
<evidence type="ECO:0000313" key="11">
    <source>
        <dbReference type="Proteomes" id="UP001235849"/>
    </source>
</evidence>
<gene>
    <name evidence="10" type="ORF">PMG25_18655</name>
</gene>
<accession>A0ABT7BCT8</accession>
<comment type="caution">
    <text evidence="10">The sequence shown here is derived from an EMBL/GenBank/DDBJ whole genome shotgun (WGS) entry which is preliminary data.</text>
</comment>
<evidence type="ECO:0000256" key="2">
    <source>
        <dbReference type="ARBA" id="ARBA00022475"/>
    </source>
</evidence>
<evidence type="ECO:0000313" key="10">
    <source>
        <dbReference type="EMBL" id="MDJ1176108.1"/>
    </source>
</evidence>
<evidence type="ECO:0000259" key="9">
    <source>
        <dbReference type="Pfam" id="PF13231"/>
    </source>
</evidence>
<dbReference type="InterPro" id="IPR038731">
    <property type="entry name" value="RgtA/B/C-like"/>
</dbReference>
<evidence type="ECO:0000256" key="1">
    <source>
        <dbReference type="ARBA" id="ARBA00004651"/>
    </source>
</evidence>
<keyword evidence="3" id="KW-0328">Glycosyltransferase</keyword>
<keyword evidence="6 8" id="KW-1133">Transmembrane helix</keyword>
<keyword evidence="7 8" id="KW-0472">Membrane</keyword>
<dbReference type="Pfam" id="PF13231">
    <property type="entry name" value="PMT_2"/>
    <property type="match status" value="1"/>
</dbReference>
<evidence type="ECO:0000256" key="7">
    <source>
        <dbReference type="ARBA" id="ARBA00023136"/>
    </source>
</evidence>
<feature type="transmembrane region" description="Helical" evidence="8">
    <location>
        <begin position="327"/>
        <end position="344"/>
    </location>
</feature>
<feature type="transmembrane region" description="Helical" evidence="8">
    <location>
        <begin position="350"/>
        <end position="368"/>
    </location>
</feature>
<sequence>MGESLPTKRPKPFKPAIASTICLVWLISIGIIAFIWDLGGMGLVDETEPLFAEAARQMTVTGDWITPYFNGETRFDKPPLIYWAMALCYQAMGVNPWAVRLPSALAAIALGLFGFYTLRRFGRSPGATPPFAIAGCIGATAIMLNVQTIAWARMGVSDMLLSACMGAALFSFFFAYATPKRHGKQLWYQAFYIFCTLAVLTKGPVGIVLPGLIIVCFLTYMGNLKLVLGEMNLKAGLLLFFSLTLPWYILVTLANGWDYMNSFFGYHNIERFTRVVNNHSAPWYFYIPTLFVGFFPWSVYLPVALFKTRFWQRRAWLRQPRRQHLRMFAFFWLICILVFFTIAVTKLPSYILPVMPACGILVAFMWSEPEAAHSKRPNPGLFWSGVANIIICLALATLAPLAAPFLSNDPSMPNLGITLQESGFLLQLAWHYTILAIALFITLLGKWWRGLWTVNAIAFAAFMILLVTPITAIVDQQRQLPLRELAQTVTQTRQPSEPLVMVGFWKPSLTFYTQSTVIYADHSQKALVTLGNLIQNPETPNTILILGEPQTFTNMGFEPQQYQRLDQQGVYQLVRISKAEVIHTLNQNREQARVFIDN</sequence>
<feature type="transmembrane region" description="Helical" evidence="8">
    <location>
        <begin position="97"/>
        <end position="118"/>
    </location>
</feature>
<name>A0ABT7BCT8_9CYAN</name>
<feature type="transmembrane region" description="Helical" evidence="8">
    <location>
        <begin position="380"/>
        <end position="403"/>
    </location>
</feature>
<feature type="transmembrane region" description="Helical" evidence="8">
    <location>
        <begin position="207"/>
        <end position="228"/>
    </location>
</feature>
<dbReference type="Proteomes" id="UP001235849">
    <property type="component" value="Unassembled WGS sequence"/>
</dbReference>
<evidence type="ECO:0000256" key="3">
    <source>
        <dbReference type="ARBA" id="ARBA00022676"/>
    </source>
</evidence>
<reference evidence="10 11" key="1">
    <citation type="submission" date="2023-01" db="EMBL/GenBank/DDBJ databases">
        <title>Novel diversity within Roseofilum (Cyanobacteria; Desertifilaceae) from marine benthic mats with descriptions of four novel species.</title>
        <authorList>
            <person name="Wang Y."/>
            <person name="Berthold D.E."/>
            <person name="Hu J."/>
            <person name="Lefler F.W."/>
            <person name="Laughinghouse H.D. IV."/>
        </authorList>
    </citation>
    <scope>NUCLEOTIDE SEQUENCE [LARGE SCALE GENOMIC DNA]</scope>
    <source>
        <strain evidence="10 11">BLCC-M114</strain>
    </source>
</reference>
<feature type="transmembrane region" description="Helical" evidence="8">
    <location>
        <begin position="283"/>
        <end position="306"/>
    </location>
</feature>
<feature type="transmembrane region" description="Helical" evidence="8">
    <location>
        <begin position="16"/>
        <end position="36"/>
    </location>
</feature>
<dbReference type="PANTHER" id="PTHR33908:SF3">
    <property type="entry name" value="UNDECAPRENYL PHOSPHATE-ALPHA-4-AMINO-4-DEOXY-L-ARABINOSE ARABINOSYL TRANSFERASE"/>
    <property type="match status" value="1"/>
</dbReference>
<keyword evidence="11" id="KW-1185">Reference proteome</keyword>
<feature type="transmembrane region" description="Helical" evidence="8">
    <location>
        <begin position="235"/>
        <end position="257"/>
    </location>
</feature>
<evidence type="ECO:0000256" key="6">
    <source>
        <dbReference type="ARBA" id="ARBA00022989"/>
    </source>
</evidence>
<keyword evidence="2" id="KW-1003">Cell membrane</keyword>
<feature type="transmembrane region" description="Helical" evidence="8">
    <location>
        <begin position="185"/>
        <end position="201"/>
    </location>
</feature>
<feature type="transmembrane region" description="Helical" evidence="8">
    <location>
        <begin position="451"/>
        <end position="474"/>
    </location>
</feature>
<feature type="transmembrane region" description="Helical" evidence="8">
    <location>
        <begin position="423"/>
        <end position="444"/>
    </location>
</feature>
<comment type="subcellular location">
    <subcellularLocation>
        <location evidence="1">Cell membrane</location>
        <topology evidence="1">Multi-pass membrane protein</topology>
    </subcellularLocation>
</comment>
<feature type="domain" description="Glycosyltransferase RgtA/B/C/D-like" evidence="9">
    <location>
        <begin position="76"/>
        <end position="248"/>
    </location>
</feature>